<keyword evidence="6 7" id="KW-0472">Membrane</keyword>
<evidence type="ECO:0000313" key="9">
    <source>
        <dbReference type="EMBL" id="MFC3851924.1"/>
    </source>
</evidence>
<dbReference type="InterPro" id="IPR036259">
    <property type="entry name" value="MFS_trans_sf"/>
</dbReference>
<keyword evidence="3" id="KW-1003">Cell membrane</keyword>
<feature type="domain" description="Major facilitator superfamily (MFS) profile" evidence="8">
    <location>
        <begin position="29"/>
        <end position="482"/>
    </location>
</feature>
<dbReference type="PANTHER" id="PTHR42718">
    <property type="entry name" value="MAJOR FACILITATOR SUPERFAMILY MULTIDRUG TRANSPORTER MFSC"/>
    <property type="match status" value="1"/>
</dbReference>
<feature type="transmembrane region" description="Helical" evidence="7">
    <location>
        <begin position="454"/>
        <end position="477"/>
    </location>
</feature>
<dbReference type="RefSeq" id="WP_380693481.1">
    <property type="nucleotide sequence ID" value="NZ_JBHRYR010000002.1"/>
</dbReference>
<evidence type="ECO:0000313" key="10">
    <source>
        <dbReference type="Proteomes" id="UP001595617"/>
    </source>
</evidence>
<evidence type="ECO:0000256" key="2">
    <source>
        <dbReference type="ARBA" id="ARBA00022448"/>
    </source>
</evidence>
<feature type="transmembrane region" description="Helical" evidence="7">
    <location>
        <begin position="28"/>
        <end position="55"/>
    </location>
</feature>
<dbReference type="CDD" id="cd17503">
    <property type="entry name" value="MFS_LmrB_MDR_like"/>
    <property type="match status" value="1"/>
</dbReference>
<evidence type="ECO:0000256" key="1">
    <source>
        <dbReference type="ARBA" id="ARBA00004651"/>
    </source>
</evidence>
<evidence type="ECO:0000256" key="4">
    <source>
        <dbReference type="ARBA" id="ARBA00022692"/>
    </source>
</evidence>
<protein>
    <submittedName>
        <fullName evidence="9">MDR family MFS transporter</fullName>
    </submittedName>
</protein>
<feature type="transmembrane region" description="Helical" evidence="7">
    <location>
        <begin position="152"/>
        <end position="175"/>
    </location>
</feature>
<keyword evidence="10" id="KW-1185">Reference proteome</keyword>
<feature type="transmembrane region" description="Helical" evidence="7">
    <location>
        <begin position="214"/>
        <end position="233"/>
    </location>
</feature>
<keyword evidence="5 7" id="KW-1133">Transmembrane helix</keyword>
<name>A0ABV7ZTN4_9GAMM</name>
<dbReference type="PANTHER" id="PTHR42718:SF24">
    <property type="entry name" value="MAJOR FACILITATOR SUPERFAMILY (MFS) PROFILE DOMAIN-CONTAINING PROTEIN"/>
    <property type="match status" value="1"/>
</dbReference>
<dbReference type="InterPro" id="IPR011701">
    <property type="entry name" value="MFS"/>
</dbReference>
<feature type="transmembrane region" description="Helical" evidence="7">
    <location>
        <begin position="274"/>
        <end position="298"/>
    </location>
</feature>
<dbReference type="InterPro" id="IPR020846">
    <property type="entry name" value="MFS_dom"/>
</dbReference>
<dbReference type="InterPro" id="IPR004638">
    <property type="entry name" value="EmrB-like"/>
</dbReference>
<feature type="transmembrane region" description="Helical" evidence="7">
    <location>
        <begin position="67"/>
        <end position="87"/>
    </location>
</feature>
<reference evidence="10" key="1">
    <citation type="journal article" date="2019" name="Int. J. Syst. Evol. Microbiol.">
        <title>The Global Catalogue of Microorganisms (GCM) 10K type strain sequencing project: providing services to taxonomists for standard genome sequencing and annotation.</title>
        <authorList>
            <consortium name="The Broad Institute Genomics Platform"/>
            <consortium name="The Broad Institute Genome Sequencing Center for Infectious Disease"/>
            <person name="Wu L."/>
            <person name="Ma J."/>
        </authorList>
    </citation>
    <scope>NUCLEOTIDE SEQUENCE [LARGE SCALE GENOMIC DNA]</scope>
    <source>
        <strain evidence="10">IBRC 10765</strain>
    </source>
</reference>
<keyword evidence="4 7" id="KW-0812">Transmembrane</keyword>
<sequence>MTTLSTKVAAERAPDAALNTEPNFNRTVIVVILIAGAFVSVLNQTLMLVAIPAIMNDFVITASLAQWVTTAFMLASGIAIPVTAALLDKYSSRTLYLLALTVFTLGTALGALANSFTVLLVARIIQGLAAGLIMPMIQTLMMTMYPIHRRGAAMGLVGLVVSFAPAIGPALSGWIVNQWSWRYLFVLILPIATLVWLAGILFMKNVTTQRSNKIDQLSVVLSSFGWGGLLYGFSMAGAAGWTSLNVVLSLVVGVVSLAWFVRRQRRLENPLLDMAVFASPVFTVSAVMSVLVFVILVATQTMIPIYVQSVRGLTALDAGLILLPGAMMMGLMSPLAGKLFDRFGIQTLGIVGFVLLALAMLWLAIMPNSLAAPWVMLGSILQMVGGTLLMMPLVTAGINALPRELIAHASAMNTTLRMVGAAIGTALLITVLSARAGRPVTDAPNGSALAHLEAGIHLAFWAAFGLSLFGLALAVWLRSHVRK</sequence>
<evidence type="ECO:0000259" key="8">
    <source>
        <dbReference type="PROSITE" id="PS50850"/>
    </source>
</evidence>
<feature type="transmembrane region" description="Helical" evidence="7">
    <location>
        <begin position="371"/>
        <end position="394"/>
    </location>
</feature>
<proteinExistence type="predicted"/>
<feature type="transmembrane region" description="Helical" evidence="7">
    <location>
        <begin position="310"/>
        <end position="331"/>
    </location>
</feature>
<evidence type="ECO:0000256" key="3">
    <source>
        <dbReference type="ARBA" id="ARBA00022475"/>
    </source>
</evidence>
<dbReference type="Gene3D" id="1.20.1250.20">
    <property type="entry name" value="MFS general substrate transporter like domains"/>
    <property type="match status" value="1"/>
</dbReference>
<evidence type="ECO:0000256" key="6">
    <source>
        <dbReference type="ARBA" id="ARBA00023136"/>
    </source>
</evidence>
<evidence type="ECO:0000256" key="7">
    <source>
        <dbReference type="SAM" id="Phobius"/>
    </source>
</evidence>
<dbReference type="Proteomes" id="UP001595617">
    <property type="component" value="Unassembled WGS sequence"/>
</dbReference>
<accession>A0ABV7ZTN4</accession>
<dbReference type="Gene3D" id="1.20.1720.10">
    <property type="entry name" value="Multidrug resistance protein D"/>
    <property type="match status" value="1"/>
</dbReference>
<dbReference type="PROSITE" id="PS50850">
    <property type="entry name" value="MFS"/>
    <property type="match status" value="1"/>
</dbReference>
<feature type="transmembrane region" description="Helical" evidence="7">
    <location>
        <begin position="119"/>
        <end position="140"/>
    </location>
</feature>
<feature type="transmembrane region" description="Helical" evidence="7">
    <location>
        <begin position="181"/>
        <end position="202"/>
    </location>
</feature>
<dbReference type="PRINTS" id="PR01036">
    <property type="entry name" value="TCRTETB"/>
</dbReference>
<feature type="transmembrane region" description="Helical" evidence="7">
    <location>
        <begin position="415"/>
        <end position="434"/>
    </location>
</feature>
<evidence type="ECO:0000256" key="5">
    <source>
        <dbReference type="ARBA" id="ARBA00022989"/>
    </source>
</evidence>
<gene>
    <name evidence="9" type="ORF">ACFOOG_03670</name>
</gene>
<dbReference type="NCBIfam" id="TIGR00711">
    <property type="entry name" value="efflux_EmrB"/>
    <property type="match status" value="1"/>
</dbReference>
<feature type="transmembrane region" description="Helical" evidence="7">
    <location>
        <begin position="94"/>
        <end position="113"/>
    </location>
</feature>
<dbReference type="SUPFAM" id="SSF103473">
    <property type="entry name" value="MFS general substrate transporter"/>
    <property type="match status" value="1"/>
</dbReference>
<dbReference type="EMBL" id="JBHRYR010000002">
    <property type="protein sequence ID" value="MFC3851924.1"/>
    <property type="molecule type" value="Genomic_DNA"/>
</dbReference>
<comment type="caution">
    <text evidence="9">The sequence shown here is derived from an EMBL/GenBank/DDBJ whole genome shotgun (WGS) entry which is preliminary data.</text>
</comment>
<feature type="transmembrane region" description="Helical" evidence="7">
    <location>
        <begin position="239"/>
        <end position="262"/>
    </location>
</feature>
<dbReference type="Pfam" id="PF07690">
    <property type="entry name" value="MFS_1"/>
    <property type="match status" value="1"/>
</dbReference>
<organism evidence="9 10">
    <name type="scientific">Saccharospirillum mangrovi</name>
    <dbReference type="NCBI Taxonomy" id="2161747"/>
    <lineage>
        <taxon>Bacteria</taxon>
        <taxon>Pseudomonadati</taxon>
        <taxon>Pseudomonadota</taxon>
        <taxon>Gammaproteobacteria</taxon>
        <taxon>Oceanospirillales</taxon>
        <taxon>Saccharospirillaceae</taxon>
        <taxon>Saccharospirillum</taxon>
    </lineage>
</organism>
<comment type="subcellular location">
    <subcellularLocation>
        <location evidence="1">Cell membrane</location>
        <topology evidence="1">Multi-pass membrane protein</topology>
    </subcellularLocation>
</comment>
<feature type="transmembrane region" description="Helical" evidence="7">
    <location>
        <begin position="343"/>
        <end position="365"/>
    </location>
</feature>
<keyword evidence="2" id="KW-0813">Transport</keyword>